<dbReference type="RefSeq" id="WP_239365822.1">
    <property type="nucleotide sequence ID" value="NZ_JAKREW010000011.1"/>
</dbReference>
<organism evidence="1 2">
    <name type="scientific">Mesorhizobium retamae</name>
    <dbReference type="NCBI Taxonomy" id="2912854"/>
    <lineage>
        <taxon>Bacteria</taxon>
        <taxon>Pseudomonadati</taxon>
        <taxon>Pseudomonadota</taxon>
        <taxon>Alphaproteobacteria</taxon>
        <taxon>Hyphomicrobiales</taxon>
        <taxon>Phyllobacteriaceae</taxon>
        <taxon>Mesorhizobium</taxon>
    </lineage>
</organism>
<keyword evidence="2" id="KW-1185">Reference proteome</keyword>
<evidence type="ECO:0000313" key="2">
    <source>
        <dbReference type="Proteomes" id="UP001201701"/>
    </source>
</evidence>
<comment type="caution">
    <text evidence="1">The sequence shown here is derived from an EMBL/GenBank/DDBJ whole genome shotgun (WGS) entry which is preliminary data.</text>
</comment>
<dbReference type="EMBL" id="JAKREW010000011">
    <property type="protein sequence ID" value="MCG7506032.1"/>
    <property type="molecule type" value="Genomic_DNA"/>
</dbReference>
<evidence type="ECO:0000313" key="1">
    <source>
        <dbReference type="EMBL" id="MCG7506032.1"/>
    </source>
</evidence>
<accession>A0ABS9QF27</accession>
<proteinExistence type="predicted"/>
<name>A0ABS9QF27_9HYPH</name>
<gene>
    <name evidence="1" type="ORF">L4923_13495</name>
</gene>
<dbReference type="Proteomes" id="UP001201701">
    <property type="component" value="Unassembled WGS sequence"/>
</dbReference>
<sequence>MVDPVSRLLTKSNSALSEGLDFPTIWQTVLKRHPYVAGLPIQDKNELGPFLKIPLITGGFLISDARGFHLD</sequence>
<reference evidence="1 2" key="1">
    <citation type="submission" date="2022-02" db="EMBL/GenBank/DDBJ databases">
        <title>Draft genome sequence of Mezorhizobium retamae strain IRAMC:0171 isolated from Retama raetam nodules.</title>
        <authorList>
            <person name="Bengaied R."/>
            <person name="Sbissi I."/>
            <person name="Huber K."/>
            <person name="Ghodbane F."/>
            <person name="Nouioui I."/>
            <person name="Tarhouni M."/>
            <person name="Gtari M."/>
        </authorList>
    </citation>
    <scope>NUCLEOTIDE SEQUENCE [LARGE SCALE GENOMIC DNA]</scope>
    <source>
        <strain evidence="1 2">IRAMC:0171</strain>
    </source>
</reference>
<protein>
    <submittedName>
        <fullName evidence="1">Uncharacterized protein</fullName>
    </submittedName>
</protein>